<evidence type="ECO:0000313" key="22">
    <source>
        <dbReference type="Ensembl" id="ENSTGUP00000002666.2"/>
    </source>
</evidence>
<evidence type="ECO:0000259" key="20">
    <source>
        <dbReference type="PROSITE" id="PS50089"/>
    </source>
</evidence>
<feature type="region of interest" description="Disordered" evidence="18">
    <location>
        <begin position="1041"/>
        <end position="1077"/>
    </location>
</feature>
<dbReference type="GO" id="GO:0070160">
    <property type="term" value="C:tight junction"/>
    <property type="evidence" value="ECO:0007669"/>
    <property type="project" value="Ensembl"/>
</dbReference>
<reference evidence="22" key="3">
    <citation type="submission" date="2025-09" db="UniProtKB">
        <authorList>
            <consortium name="Ensembl"/>
        </authorList>
    </citation>
    <scope>IDENTIFICATION</scope>
</reference>
<dbReference type="InParanoid" id="H0YWJ3"/>
<evidence type="ECO:0000256" key="15">
    <source>
        <dbReference type="ARBA" id="ARBA00083881"/>
    </source>
</evidence>
<dbReference type="PROSITE" id="PS50011">
    <property type="entry name" value="PROTEIN_KINASE_DOM"/>
    <property type="match status" value="1"/>
</dbReference>
<dbReference type="GO" id="GO:0007166">
    <property type="term" value="P:cell surface receptor signaling pathway"/>
    <property type="evidence" value="ECO:0007669"/>
    <property type="project" value="UniProtKB-ARBA"/>
</dbReference>
<feature type="region of interest" description="Disordered" evidence="18">
    <location>
        <begin position="1"/>
        <end position="174"/>
    </location>
</feature>
<gene>
    <name evidence="22" type="primary">MAP3K1</name>
</gene>
<dbReference type="Ensembl" id="ENSTGUT00000002694.2">
    <property type="protein sequence ID" value="ENSTGUP00000002666.2"/>
    <property type="gene ID" value="ENSTGUG00000002592.2"/>
</dbReference>
<keyword evidence="6 17" id="KW-0547">Nucleotide-binding</keyword>
<evidence type="ECO:0000256" key="10">
    <source>
        <dbReference type="ARBA" id="ARBA00022840"/>
    </source>
</evidence>
<keyword evidence="2" id="KW-0723">Serine/threonine-protein kinase</keyword>
<dbReference type="PANTHER" id="PTHR11584:SF369">
    <property type="entry name" value="MITOGEN-ACTIVATED PROTEIN KINASE KINASE KINASE 19-RELATED"/>
    <property type="match status" value="1"/>
</dbReference>
<accession>H0YWJ3</accession>
<evidence type="ECO:0000256" key="3">
    <source>
        <dbReference type="ARBA" id="ARBA00022553"/>
    </source>
</evidence>
<evidence type="ECO:0000256" key="18">
    <source>
        <dbReference type="SAM" id="MobiDB-lite"/>
    </source>
</evidence>
<feature type="compositionally biased region" description="Pro residues" evidence="18">
    <location>
        <begin position="107"/>
        <end position="123"/>
    </location>
</feature>
<keyword evidence="10 17" id="KW-0067">ATP-binding</keyword>
<feature type="binding site" evidence="17">
    <location>
        <position position="1414"/>
    </location>
    <ligand>
        <name>ATP</name>
        <dbReference type="ChEBI" id="CHEBI:30616"/>
    </ligand>
</feature>
<dbReference type="InterPro" id="IPR000719">
    <property type="entry name" value="Prot_kinase_dom"/>
</dbReference>
<dbReference type="Pfam" id="PF00069">
    <property type="entry name" value="Pkinase"/>
    <property type="match status" value="1"/>
</dbReference>
<keyword evidence="3" id="KW-0597">Phosphoprotein</keyword>
<dbReference type="SUPFAM" id="SSF56112">
    <property type="entry name" value="Protein kinase-like (PK-like)"/>
    <property type="match status" value="1"/>
</dbReference>
<feature type="compositionally biased region" description="Low complexity" evidence="18">
    <location>
        <begin position="357"/>
        <end position="368"/>
    </location>
</feature>
<dbReference type="Gene3D" id="1.25.10.10">
    <property type="entry name" value="Leucine-rich Repeat Variant"/>
    <property type="match status" value="1"/>
</dbReference>
<dbReference type="InterPro" id="IPR011989">
    <property type="entry name" value="ARM-like"/>
</dbReference>
<keyword evidence="8" id="KW-0418">Kinase</keyword>
<dbReference type="Proteomes" id="UP000007754">
    <property type="component" value="Chromosome Z"/>
</dbReference>
<dbReference type="FunFam" id="3.30.40.10:FF:000223">
    <property type="entry name" value="Mitogen-activated protein kinase kinase kinase 1 (Predicted)"/>
    <property type="match status" value="1"/>
</dbReference>
<dbReference type="SMART" id="SM00220">
    <property type="entry name" value="S_TKc"/>
    <property type="match status" value="1"/>
</dbReference>
<evidence type="ECO:0000259" key="19">
    <source>
        <dbReference type="PROSITE" id="PS50011"/>
    </source>
</evidence>
<keyword evidence="9" id="KW-0862">Zinc</keyword>
<feature type="compositionally biased region" description="Low complexity" evidence="18">
    <location>
        <begin position="1114"/>
        <end position="1129"/>
    </location>
</feature>
<dbReference type="InterPro" id="IPR001841">
    <property type="entry name" value="Znf_RING"/>
</dbReference>
<dbReference type="HOGENOM" id="CLU_005805_0_0_1"/>
<feature type="domain" description="Protein kinase" evidence="19">
    <location>
        <begin position="1385"/>
        <end position="1650"/>
    </location>
</feature>
<evidence type="ECO:0000259" key="21">
    <source>
        <dbReference type="PROSITE" id="PS50966"/>
    </source>
</evidence>
<keyword evidence="5" id="KW-0479">Metal-binding</keyword>
<feature type="compositionally biased region" description="Low complexity" evidence="18">
    <location>
        <begin position="398"/>
        <end position="408"/>
    </location>
</feature>
<reference evidence="22 23" key="1">
    <citation type="journal article" date="2010" name="Nature">
        <title>The genome of a songbird.</title>
        <authorList>
            <person name="Warren W.C."/>
            <person name="Clayton D.F."/>
            <person name="Ellegren H."/>
            <person name="Arnold A.P."/>
            <person name="Hillier L.W."/>
            <person name="Kunstner A."/>
            <person name="Searle S."/>
            <person name="White S."/>
            <person name="Vilella A.J."/>
            <person name="Fairley S."/>
            <person name="Heger A."/>
            <person name="Kong L."/>
            <person name="Ponting C.P."/>
            <person name="Jarvis E.D."/>
            <person name="Mello C.V."/>
            <person name="Minx P."/>
            <person name="Lovell P."/>
            <person name="Velho T.A."/>
            <person name="Ferris M."/>
            <person name="Balakrishnan C.N."/>
            <person name="Sinha S."/>
            <person name="Blatti C."/>
            <person name="London S.E."/>
            <person name="Li Y."/>
            <person name="Lin Y.C."/>
            <person name="George J."/>
            <person name="Sweedler J."/>
            <person name="Southey B."/>
            <person name="Gunaratne P."/>
            <person name="Watson M."/>
            <person name="Nam K."/>
            <person name="Backstrom N."/>
            <person name="Smeds L."/>
            <person name="Nabholz B."/>
            <person name="Itoh Y."/>
            <person name="Whitney O."/>
            <person name="Pfenning A.R."/>
            <person name="Howard J."/>
            <person name="Volker M."/>
            <person name="Skinner B.M."/>
            <person name="Griffin D.K."/>
            <person name="Ye L."/>
            <person name="McLaren W.M."/>
            <person name="Flicek P."/>
            <person name="Quesada V."/>
            <person name="Velasco G."/>
            <person name="Lopez-Otin C."/>
            <person name="Puente X.S."/>
            <person name="Olender T."/>
            <person name="Lancet D."/>
            <person name="Smit A.F."/>
            <person name="Hubley R."/>
            <person name="Konkel M.K."/>
            <person name="Walker J.A."/>
            <person name="Batzer M.A."/>
            <person name="Gu W."/>
            <person name="Pollock D.D."/>
            <person name="Chen L."/>
            <person name="Cheng Z."/>
            <person name="Eichler E.E."/>
            <person name="Stapley J."/>
            <person name="Slate J."/>
            <person name="Ekblom R."/>
            <person name="Birkhead T."/>
            <person name="Burke T."/>
            <person name="Burt D."/>
            <person name="Scharff C."/>
            <person name="Adam I."/>
            <person name="Richard H."/>
            <person name="Sultan M."/>
            <person name="Soldatov A."/>
            <person name="Lehrach H."/>
            <person name="Edwards S.V."/>
            <person name="Yang S.P."/>
            <person name="Li X."/>
            <person name="Graves T."/>
            <person name="Fulton L."/>
            <person name="Nelson J."/>
            <person name="Chinwalla A."/>
            <person name="Hou S."/>
            <person name="Mardis E.R."/>
            <person name="Wilson R.K."/>
        </authorList>
    </citation>
    <scope>NUCLEOTIDE SEQUENCE [LARGE SCALE GENOMIC DNA]</scope>
</reference>
<name>H0YWJ3_TAEGU</name>
<feature type="region of interest" description="Disordered" evidence="18">
    <location>
        <begin position="566"/>
        <end position="586"/>
    </location>
</feature>
<evidence type="ECO:0000256" key="16">
    <source>
        <dbReference type="PROSITE-ProRule" id="PRU00175"/>
    </source>
</evidence>
<feature type="region of interest" description="Disordered" evidence="18">
    <location>
        <begin position="195"/>
        <end position="335"/>
    </location>
</feature>
<dbReference type="InterPro" id="IPR017441">
    <property type="entry name" value="Protein_kinase_ATP_BS"/>
</dbReference>
<feature type="compositionally biased region" description="Gly residues" evidence="18">
    <location>
        <begin position="195"/>
        <end position="211"/>
    </location>
</feature>
<evidence type="ECO:0000256" key="5">
    <source>
        <dbReference type="ARBA" id="ARBA00022723"/>
    </source>
</evidence>
<dbReference type="Gene3D" id="1.10.510.10">
    <property type="entry name" value="Transferase(Phosphotransferase) domain 1"/>
    <property type="match status" value="1"/>
</dbReference>
<evidence type="ECO:0000313" key="23">
    <source>
        <dbReference type="Proteomes" id="UP000007754"/>
    </source>
</evidence>
<dbReference type="FunFam" id="1.10.510.10:FF:000286">
    <property type="entry name" value="Mitogen-activated protein kinase kinase kinase 1 (Predicted)"/>
    <property type="match status" value="1"/>
</dbReference>
<feature type="compositionally biased region" description="Low complexity" evidence="18">
    <location>
        <begin position="1048"/>
        <end position="1059"/>
    </location>
</feature>
<feature type="region of interest" description="Disordered" evidence="18">
    <location>
        <begin position="1100"/>
        <end position="1148"/>
    </location>
</feature>
<evidence type="ECO:0000256" key="6">
    <source>
        <dbReference type="ARBA" id="ARBA00022741"/>
    </source>
</evidence>
<dbReference type="PANTHER" id="PTHR11584">
    <property type="entry name" value="SERINE/THREONINE PROTEIN KINASE"/>
    <property type="match status" value="1"/>
</dbReference>
<dbReference type="InterPro" id="IPR013083">
    <property type="entry name" value="Znf_RING/FYVE/PHD"/>
</dbReference>
<evidence type="ECO:0000256" key="13">
    <source>
        <dbReference type="ARBA" id="ARBA00054158"/>
    </source>
</evidence>
<feature type="compositionally biased region" description="Low complexity" evidence="18">
    <location>
        <begin position="566"/>
        <end position="583"/>
    </location>
</feature>
<proteinExistence type="predicted"/>
<evidence type="ECO:0000256" key="9">
    <source>
        <dbReference type="ARBA" id="ARBA00022833"/>
    </source>
</evidence>
<feature type="compositionally biased region" description="Low complexity" evidence="18">
    <location>
        <begin position="158"/>
        <end position="170"/>
    </location>
</feature>
<evidence type="ECO:0000256" key="2">
    <source>
        <dbReference type="ARBA" id="ARBA00022527"/>
    </source>
</evidence>
<feature type="compositionally biased region" description="Polar residues" evidence="18">
    <location>
        <begin position="384"/>
        <end position="393"/>
    </location>
</feature>
<keyword evidence="7 16" id="KW-0863">Zinc-finger</keyword>
<dbReference type="OMA" id="CHSQTIF"/>
<dbReference type="GO" id="GO:0005524">
    <property type="term" value="F:ATP binding"/>
    <property type="evidence" value="ECO:0007669"/>
    <property type="project" value="UniProtKB-UniRule"/>
</dbReference>
<protein>
    <recommendedName>
        <fullName evidence="14">Mitogen-activated protein kinase kinase kinase 1</fullName>
    </recommendedName>
    <alternativeName>
        <fullName evidence="15">MAPK/ERK kinase kinase 1</fullName>
    </alternativeName>
</protein>
<dbReference type="FunFam" id="1.25.10.10:FF:000122">
    <property type="entry name" value="Mitogen-activated protein kinase kinase kinase 1 (Predicted)"/>
    <property type="match status" value="1"/>
</dbReference>
<keyword evidence="11" id="KW-0460">Magnesium</keyword>
<dbReference type="Gene3D" id="3.30.40.10">
    <property type="entry name" value="Zinc/RING finger domain, C3HC4 (zinc finger)"/>
    <property type="match status" value="1"/>
</dbReference>
<dbReference type="SUPFAM" id="SSF57850">
    <property type="entry name" value="RING/U-box"/>
    <property type="match status" value="1"/>
</dbReference>
<dbReference type="GeneTree" id="ENSGT00940000159154"/>
<dbReference type="PROSITE" id="PS50966">
    <property type="entry name" value="ZF_SWIM"/>
    <property type="match status" value="1"/>
</dbReference>
<dbReference type="InterPro" id="IPR007527">
    <property type="entry name" value="Znf_SWIM"/>
</dbReference>
<dbReference type="GO" id="GO:0008270">
    <property type="term" value="F:zinc ion binding"/>
    <property type="evidence" value="ECO:0007669"/>
    <property type="project" value="UniProtKB-KW"/>
</dbReference>
<keyword evidence="12" id="KW-0007">Acetylation</keyword>
<evidence type="ECO:0000256" key="11">
    <source>
        <dbReference type="ARBA" id="ARBA00022842"/>
    </source>
</evidence>
<dbReference type="STRING" id="59729.ENSTGUP00000002666"/>
<evidence type="ECO:0000256" key="8">
    <source>
        <dbReference type="ARBA" id="ARBA00022777"/>
    </source>
</evidence>
<dbReference type="GO" id="GO:0019901">
    <property type="term" value="F:protein kinase binding"/>
    <property type="evidence" value="ECO:0007669"/>
    <property type="project" value="Ensembl"/>
</dbReference>
<feature type="compositionally biased region" description="Low complexity" evidence="18">
    <location>
        <begin position="92"/>
        <end position="106"/>
    </location>
</feature>
<dbReference type="PROSITE" id="PS00108">
    <property type="entry name" value="PROTEIN_KINASE_ST"/>
    <property type="match status" value="1"/>
</dbReference>
<dbReference type="CDD" id="cd16494">
    <property type="entry name" value="RING-CH-C4HC3_ZSWM2"/>
    <property type="match status" value="1"/>
</dbReference>
<feature type="domain" description="SWIM-type" evidence="21">
    <location>
        <begin position="488"/>
        <end position="516"/>
    </location>
</feature>
<dbReference type="GO" id="GO:0071260">
    <property type="term" value="P:cellular response to mechanical stimulus"/>
    <property type="evidence" value="ECO:0007669"/>
    <property type="project" value="Ensembl"/>
</dbReference>
<dbReference type="InterPro" id="IPR011009">
    <property type="entry name" value="Kinase-like_dom_sf"/>
</dbReference>
<feature type="compositionally biased region" description="Low complexity" evidence="18">
    <location>
        <begin position="272"/>
        <end position="282"/>
    </location>
</feature>
<feature type="compositionally biased region" description="Low complexity" evidence="18">
    <location>
        <begin position="236"/>
        <end position="262"/>
    </location>
</feature>
<dbReference type="Pfam" id="PF04434">
    <property type="entry name" value="SWIM"/>
    <property type="match status" value="1"/>
</dbReference>
<comment type="cofactor">
    <cofactor evidence="1">
        <name>Mg(2+)</name>
        <dbReference type="ChEBI" id="CHEBI:18420"/>
    </cofactor>
</comment>
<keyword evidence="23" id="KW-1185">Reference proteome</keyword>
<dbReference type="InterPro" id="IPR008271">
    <property type="entry name" value="Ser/Thr_kinase_AS"/>
</dbReference>
<dbReference type="Pfam" id="PF21040">
    <property type="entry name" value="CEP104-like_TOG"/>
    <property type="match status" value="1"/>
</dbReference>
<feature type="compositionally biased region" description="Basic and acidic residues" evidence="18">
    <location>
        <begin position="310"/>
        <end position="335"/>
    </location>
</feature>
<organism evidence="22 23">
    <name type="scientific">Taeniopygia guttata</name>
    <name type="common">Zebra finch</name>
    <name type="synonym">Poephila guttata</name>
    <dbReference type="NCBI Taxonomy" id="59729"/>
    <lineage>
        <taxon>Eukaryota</taxon>
        <taxon>Metazoa</taxon>
        <taxon>Chordata</taxon>
        <taxon>Craniata</taxon>
        <taxon>Vertebrata</taxon>
        <taxon>Euteleostomi</taxon>
        <taxon>Archelosauria</taxon>
        <taxon>Archosauria</taxon>
        <taxon>Dinosauria</taxon>
        <taxon>Saurischia</taxon>
        <taxon>Theropoda</taxon>
        <taxon>Coelurosauria</taxon>
        <taxon>Aves</taxon>
        <taxon>Neognathae</taxon>
        <taxon>Neoaves</taxon>
        <taxon>Telluraves</taxon>
        <taxon>Australaves</taxon>
        <taxon>Passeriformes</taxon>
        <taxon>Passeroidea</taxon>
        <taxon>Estrildidae</taxon>
        <taxon>Estrildinae</taxon>
        <taxon>Taeniopygia</taxon>
    </lineage>
</organism>
<feature type="domain" description="RING-type" evidence="20">
    <location>
        <begin position="593"/>
        <end position="642"/>
    </location>
</feature>
<evidence type="ECO:0000256" key="17">
    <source>
        <dbReference type="PROSITE-ProRule" id="PRU10141"/>
    </source>
</evidence>
<evidence type="ECO:0000256" key="12">
    <source>
        <dbReference type="ARBA" id="ARBA00022990"/>
    </source>
</evidence>
<keyword evidence="4" id="KW-0808">Transferase</keyword>
<comment type="function">
    <text evidence="13">Component of a protein kinase signal transduction cascade. Activates the ERK and JNK kinase pathways by phosphorylation of MAP2K1 and MAP2K4. May phosphorylate the MAPK8/JNK1 kinase. Activates CHUK and IKBKB, the central protein kinases of the NF-kappa-B pathway.</text>
</comment>
<feature type="region of interest" description="Disordered" evidence="18">
    <location>
        <begin position="347"/>
        <end position="454"/>
    </location>
</feature>
<reference evidence="22" key="2">
    <citation type="submission" date="2025-08" db="UniProtKB">
        <authorList>
            <consortium name="Ensembl"/>
        </authorList>
    </citation>
    <scope>IDENTIFICATION</scope>
</reference>
<dbReference type="PROSITE" id="PS50089">
    <property type="entry name" value="ZF_RING_2"/>
    <property type="match status" value="1"/>
</dbReference>
<dbReference type="CDD" id="cd06630">
    <property type="entry name" value="STKc_MEKK1"/>
    <property type="match status" value="1"/>
</dbReference>
<evidence type="ECO:0000256" key="7">
    <source>
        <dbReference type="ARBA" id="ARBA00022771"/>
    </source>
</evidence>
<feature type="compositionally biased region" description="Basic residues" evidence="18">
    <location>
        <begin position="127"/>
        <end position="136"/>
    </location>
</feature>
<sequence length="1654" mass="180104">MGGLRDPGKVPPRLVRGSSARAGRTRPGATGASAALRTWGGPRGGGAALPSWRLHRLPGSARLGSAARTDPVRLQIRRRARLPPGSRPAPTPARGRTGRGPAAPTGATPPPAPAAANPRPPSAPALRRLRRRRRLRSALSAGGPRCSGARCDPTEKMAAAAGDRASSSGLSSGGGVEAAAAAACGSLKGGAVAGSVAGSGGGLLREAGGGSREQRSDWRRKQLRKVRSVELDRLPEAPLFLAASPAASSSSSSPEPPETLLLHYLPGPPRSSPASPAASPSRCAELLEPLPAGTDPVAERRMEPSPAASRDMENKETRRGLQKMDDRPEERMIREKLKATCMPAWKHEWLERRSRRGPVVVKPIPGKVDGSEMNKTCLDPQAEGHNTASSPTQKGRRSPSPSSSSSSSTRTVKSESPGVRRKRVSPVPFQSGRITPPRRAPSPDGFSPYSPEETNRRVNKVMRARLYLLQQIGPNSFLIGGDSPDNKYRVFIGPQTCSCGRGTFCIHLLFVMLRVFQLEPSDPMLWRKTLKNFEVESLFQKYHSRRSSRIKAPSRNTIQKFVSRMSNSHTLSSSSTSTSSSENSMKDEEEQMCPICLLGMLDEESLTVCEDGCRNKLHHHCMSIWAEECRRNREPLICPLCRSKWRSHDFYSHELPSPVDSSVLRVVQQQSQQQSAVGSQRRTQDSNFNLTHYGVQQIPSTYKDSAEPWIQVFGMELVGCLFSRNWNIREMALRRLSHDVSGALLLANGESTGNSGSSNGNNTSAGALGAASGSQTSISGDVVVESCCSVLSMVCADPVYKVYVAALKTLRAMLVYTPCHTLAERTKLQRLLKPVVETILIKCADANSRTSQLSVSTLLEMCKGQAGELAVGREILKSGSIGIGGVDYVLNCIHGNEIESSNWQALLGRLCLIDRLLLEFPSEFYPHIVCGDILQADTVVDRYKKLLSLLTFALQSIDNSHSMVGKLSRRIFLSAARMVARVPHIFVKLLDMLSVTSSTHYARMRRRLMAIADEMEIAEAIQLGMEEMHSGECQHEEFLHLPVPDNSPETTENNTPNNTVHLSGKSGKGLSDRKLSASPDDISEMLAGLAMGLTVSSVTTEQPKPAIQTKGKPHSQCVNSSPSSSHSQSLFPTLLSPTNPSVPAGTVTDVSKLRPQGFVPCKIPSPSPQTQRKLSLQFQRNCSENKESEKLSPVFTQARPLPSSHVHRPKPSRPTPGDVNKQGETLKSSMTLDLNDISQCDGNSSAVIPSEETVFTPVDEKCRLDVNAELNSSIEDLLEASMPTSDGTVTFKSEVAVLSPERAENDDTYKDDVNHNQKCKEKMEAEEEEALAIAMAMSASQDALPVIPQLQVENGEDIIIIQQDTPETLPGHTKAKHHYREDAEWLKGQQIGLGAFSSCYQAQDVGTGTLMAVKQVTYVRNTSSEQEEVVEALREEIRMMSHLNHPNIIRMLGATCEKSNYNLFIEWMAGGSVAHLLSKYGAFKESVIINYTEQLLRGLSYLHENQIIHRDVKGANLLIDSTGHRLRIADFGAAARLASKGTGAGEFQGQLLGTIAFMAPEVLRGQQYGRSCDVWSVGCVVIEMACAKPPWNAEKHSNHLALIFKIASATTAPSIPTHLSPGLKDVTLRCLELQPQDRPPSRELLKHPVFRTTW</sequence>
<evidence type="ECO:0000256" key="14">
    <source>
        <dbReference type="ARBA" id="ARBA00069058"/>
    </source>
</evidence>
<evidence type="ECO:0000256" key="4">
    <source>
        <dbReference type="ARBA" id="ARBA00022679"/>
    </source>
</evidence>
<feature type="region of interest" description="Disordered" evidence="18">
    <location>
        <begin position="1182"/>
        <end position="1223"/>
    </location>
</feature>
<dbReference type="PROSITE" id="PS00107">
    <property type="entry name" value="PROTEIN_KINASE_ATP"/>
    <property type="match status" value="1"/>
</dbReference>
<dbReference type="GO" id="GO:0004709">
    <property type="term" value="F:MAP kinase kinase kinase activity"/>
    <property type="evidence" value="ECO:0007669"/>
    <property type="project" value="UniProtKB-ARBA"/>
</dbReference>
<evidence type="ECO:0000256" key="1">
    <source>
        <dbReference type="ARBA" id="ARBA00001946"/>
    </source>
</evidence>
<dbReference type="GO" id="GO:0005829">
    <property type="term" value="C:cytosol"/>
    <property type="evidence" value="ECO:0007669"/>
    <property type="project" value="UniProtKB-ARBA"/>
</dbReference>